<evidence type="ECO:0000256" key="4">
    <source>
        <dbReference type="ARBA" id="ARBA00022723"/>
    </source>
</evidence>
<dbReference type="KEGG" id="fpp:FPB0191_01569"/>
<evidence type="ECO:0000259" key="13">
    <source>
        <dbReference type="Pfam" id="PF21621"/>
    </source>
</evidence>
<organism evidence="14 15">
    <name type="scientific">Frischella perrara</name>
    <dbReference type="NCBI Taxonomy" id="1267021"/>
    <lineage>
        <taxon>Bacteria</taxon>
        <taxon>Pseudomonadati</taxon>
        <taxon>Pseudomonadota</taxon>
        <taxon>Gammaproteobacteria</taxon>
        <taxon>Orbales</taxon>
        <taxon>Orbaceae</taxon>
        <taxon>Frischella</taxon>
    </lineage>
</organism>
<dbReference type="AlphaFoldDB" id="A0A0A7S1J3"/>
<dbReference type="Pfam" id="PF20512">
    <property type="entry name" value="PMI_typeI_hel"/>
    <property type="match status" value="1"/>
</dbReference>
<dbReference type="RefSeq" id="WP_039105140.1">
    <property type="nucleotide sequence ID" value="NZ_CP009056.1"/>
</dbReference>
<evidence type="ECO:0000313" key="14">
    <source>
        <dbReference type="EMBL" id="AJA45385.1"/>
    </source>
</evidence>
<protein>
    <recommendedName>
        <fullName evidence="3">mannose-6-phosphate isomerase</fullName>
        <ecNumber evidence="3">5.3.1.8</ecNumber>
    </recommendedName>
    <alternativeName>
        <fullName evidence="7">Phosphohexomutase</fullName>
    </alternativeName>
    <alternativeName>
        <fullName evidence="8">Phosphomannose isomerase</fullName>
    </alternativeName>
</protein>
<evidence type="ECO:0000313" key="15">
    <source>
        <dbReference type="Proteomes" id="UP000030901"/>
    </source>
</evidence>
<dbReference type="GO" id="GO:0004476">
    <property type="term" value="F:mannose-6-phosphate isomerase activity"/>
    <property type="evidence" value="ECO:0007669"/>
    <property type="project" value="UniProtKB-EC"/>
</dbReference>
<dbReference type="InterPro" id="IPR001250">
    <property type="entry name" value="Man6P_Isoase-1"/>
</dbReference>
<dbReference type="CDD" id="cd07011">
    <property type="entry name" value="cupin_PMI_type_I_N"/>
    <property type="match status" value="1"/>
</dbReference>
<evidence type="ECO:0000256" key="7">
    <source>
        <dbReference type="ARBA" id="ARBA00029741"/>
    </source>
</evidence>
<keyword evidence="5 10" id="KW-0862">Zinc</keyword>
<evidence type="ECO:0000259" key="11">
    <source>
        <dbReference type="Pfam" id="PF20511"/>
    </source>
</evidence>
<comment type="similarity">
    <text evidence="2">Belongs to the mannose-6-phosphate isomerase type 1 family.</text>
</comment>
<sequence>MKTTLWKLKNVIKNYDWGSIDGIAKRFHIDNPEHKPMAELWMGVHPAGTSIAINALGESCPLNQIIQKSPIKILGQKTYQKFNNLPYLFKILSAQQPLSIQVHPELSKAIEGFKRENQLGIPINSPERNYRDANHKPELIYAITPFLAMNGFQPVTDIIEHFEQLNISVLKKCINELRHNATSDGLKVFFYRLLTLEKSLKQQAIAELVAYANTHNQCPYNIIKMIAKIYPDDSGIFAPLILNVIKLNPGQAMYIKAQTPHAYISGTGLEIMASSDNVLRAGLTSKHIDITELFKNTCFDTSYHDHLLTQPIKHKNKITFPVPVEDFAFEIITGQLKPIKQLINSAEILLCIDGNITIKTETDNITLTAGESVFIACCAKAFEYQGEGTFARAFNH</sequence>
<dbReference type="GO" id="GO:0008270">
    <property type="term" value="F:zinc ion binding"/>
    <property type="evidence" value="ECO:0007669"/>
    <property type="project" value="InterPro"/>
</dbReference>
<dbReference type="Pfam" id="PF21621">
    <property type="entry name" value="MPI_cupin_dom"/>
    <property type="match status" value="1"/>
</dbReference>
<dbReference type="PANTHER" id="PTHR10309:SF0">
    <property type="entry name" value="MANNOSE-6-PHOSPHATE ISOMERASE"/>
    <property type="match status" value="1"/>
</dbReference>
<feature type="domain" description="Mannose-6-phosphate isomerase cupin" evidence="13">
    <location>
        <begin position="317"/>
        <end position="395"/>
    </location>
</feature>
<dbReference type="InterPro" id="IPR016305">
    <property type="entry name" value="Mannose-6-P_Isomerase"/>
</dbReference>
<dbReference type="InterPro" id="IPR011051">
    <property type="entry name" value="RmlC_Cupin_sf"/>
</dbReference>
<proteinExistence type="inferred from homology"/>
<keyword evidence="15" id="KW-1185">Reference proteome</keyword>
<dbReference type="InterPro" id="IPR018050">
    <property type="entry name" value="Pmannose_isomerase-type1_CS"/>
</dbReference>
<dbReference type="GO" id="GO:0005975">
    <property type="term" value="P:carbohydrate metabolic process"/>
    <property type="evidence" value="ECO:0007669"/>
    <property type="project" value="InterPro"/>
</dbReference>
<evidence type="ECO:0000256" key="9">
    <source>
        <dbReference type="PIRSR" id="PIRSR001480-1"/>
    </source>
</evidence>
<name>A0A0A7S1J3_FRIPE</name>
<evidence type="ECO:0000256" key="1">
    <source>
        <dbReference type="ARBA" id="ARBA00000757"/>
    </source>
</evidence>
<evidence type="ECO:0000259" key="12">
    <source>
        <dbReference type="Pfam" id="PF20512"/>
    </source>
</evidence>
<dbReference type="InterPro" id="IPR046457">
    <property type="entry name" value="PMI_typeI_cat"/>
</dbReference>
<feature type="binding site" evidence="10">
    <location>
        <position position="138"/>
    </location>
    <ligand>
        <name>Zn(2+)</name>
        <dbReference type="ChEBI" id="CHEBI:29105"/>
    </ligand>
</feature>
<dbReference type="HOGENOM" id="CLU_026967_1_0_6"/>
<feature type="domain" description="Phosphomannose isomerase type I helical insertion" evidence="12">
    <location>
        <begin position="179"/>
        <end position="242"/>
    </location>
</feature>
<evidence type="ECO:0000256" key="2">
    <source>
        <dbReference type="ARBA" id="ARBA00010772"/>
    </source>
</evidence>
<evidence type="ECO:0000256" key="5">
    <source>
        <dbReference type="ARBA" id="ARBA00022833"/>
    </source>
</evidence>
<feature type="binding site" evidence="10">
    <location>
        <position position="103"/>
    </location>
    <ligand>
        <name>Zn(2+)</name>
        <dbReference type="ChEBI" id="CHEBI:29105"/>
    </ligand>
</feature>
<dbReference type="InterPro" id="IPR014710">
    <property type="entry name" value="RmlC-like_jellyroll"/>
</dbReference>
<dbReference type="PANTHER" id="PTHR10309">
    <property type="entry name" value="MANNOSE-6-PHOSPHATE ISOMERASE"/>
    <property type="match status" value="1"/>
</dbReference>
<dbReference type="PROSITE" id="PS00965">
    <property type="entry name" value="PMI_I_1"/>
    <property type="match status" value="1"/>
</dbReference>
<dbReference type="EC" id="5.3.1.8" evidence="3"/>
<feature type="domain" description="Phosphomannose isomerase type I catalytic" evidence="11">
    <location>
        <begin position="5"/>
        <end position="154"/>
    </location>
</feature>
<accession>A0A0A7S1J3</accession>
<dbReference type="InterPro" id="IPR046458">
    <property type="entry name" value="PMI_typeI_hel"/>
</dbReference>
<dbReference type="Gene3D" id="1.10.441.10">
    <property type="entry name" value="Phosphomannose Isomerase, domain 2"/>
    <property type="match status" value="1"/>
</dbReference>
<dbReference type="NCBIfam" id="TIGR00218">
    <property type="entry name" value="manA"/>
    <property type="match status" value="1"/>
</dbReference>
<dbReference type="OrthoDB" id="9792649at2"/>
<dbReference type="EMBL" id="CP009056">
    <property type="protein sequence ID" value="AJA45385.1"/>
    <property type="molecule type" value="Genomic_DNA"/>
</dbReference>
<dbReference type="STRING" id="1267021.FPB0191_01569"/>
<feature type="binding site" evidence="10">
    <location>
        <position position="101"/>
    </location>
    <ligand>
        <name>Zn(2+)</name>
        <dbReference type="ChEBI" id="CHEBI:29105"/>
    </ligand>
</feature>
<dbReference type="GO" id="GO:0009298">
    <property type="term" value="P:GDP-mannose biosynthetic process"/>
    <property type="evidence" value="ECO:0007669"/>
    <property type="project" value="InterPro"/>
</dbReference>
<dbReference type="Proteomes" id="UP000030901">
    <property type="component" value="Chromosome"/>
</dbReference>
<dbReference type="Pfam" id="PF20511">
    <property type="entry name" value="PMI_typeI_cat"/>
    <property type="match status" value="1"/>
</dbReference>
<keyword evidence="4 10" id="KW-0479">Metal-binding</keyword>
<dbReference type="PRINTS" id="PR00714">
    <property type="entry name" value="MAN6PISMRASE"/>
</dbReference>
<keyword evidence="6 14" id="KW-0413">Isomerase</keyword>
<evidence type="ECO:0000256" key="3">
    <source>
        <dbReference type="ARBA" id="ARBA00011956"/>
    </source>
</evidence>
<dbReference type="SUPFAM" id="SSF51182">
    <property type="entry name" value="RmlC-like cupins"/>
    <property type="match status" value="1"/>
</dbReference>
<feature type="binding site" evidence="10">
    <location>
        <position position="261"/>
    </location>
    <ligand>
        <name>Zn(2+)</name>
        <dbReference type="ChEBI" id="CHEBI:29105"/>
    </ligand>
</feature>
<evidence type="ECO:0000256" key="6">
    <source>
        <dbReference type="ARBA" id="ARBA00023235"/>
    </source>
</evidence>
<dbReference type="Gene3D" id="2.60.120.10">
    <property type="entry name" value="Jelly Rolls"/>
    <property type="match status" value="2"/>
</dbReference>
<dbReference type="InterPro" id="IPR049071">
    <property type="entry name" value="MPI_cupin_dom"/>
</dbReference>
<evidence type="ECO:0000256" key="8">
    <source>
        <dbReference type="ARBA" id="ARBA00030762"/>
    </source>
</evidence>
<evidence type="ECO:0000256" key="10">
    <source>
        <dbReference type="PIRSR" id="PIRSR001480-2"/>
    </source>
</evidence>
<dbReference type="PIRSF" id="PIRSF001480">
    <property type="entry name" value="Mannose-6-phosphate_isomerase"/>
    <property type="match status" value="1"/>
</dbReference>
<reference evidence="14 15" key="1">
    <citation type="journal article" date="2014" name="Appl. Environ. Microbiol.">
        <title>Gut symbionts from distinct hosts exhibit genotoxic activity via divergent colibactin biosynthetic pathways.</title>
        <authorList>
            <person name="Engel P."/>
            <person name="Vizcaino M.I."/>
            <person name="Crawford J.M."/>
        </authorList>
    </citation>
    <scope>NUCLEOTIDE SEQUENCE [LARGE SCALE GENOMIC DNA]</scope>
    <source>
        <strain evidence="14 15">PEB0191</strain>
    </source>
</reference>
<gene>
    <name evidence="14" type="ORF">FPB0191_01569</name>
</gene>
<comment type="cofactor">
    <cofactor evidence="10">
        <name>Zn(2+)</name>
        <dbReference type="ChEBI" id="CHEBI:29105"/>
    </cofactor>
    <text evidence="10">Binds 1 zinc ion per subunit.</text>
</comment>
<dbReference type="GO" id="GO:0005829">
    <property type="term" value="C:cytosol"/>
    <property type="evidence" value="ECO:0007669"/>
    <property type="project" value="TreeGrafter"/>
</dbReference>
<comment type="catalytic activity">
    <reaction evidence="1">
        <text>D-mannose 6-phosphate = D-fructose 6-phosphate</text>
        <dbReference type="Rhea" id="RHEA:12356"/>
        <dbReference type="ChEBI" id="CHEBI:58735"/>
        <dbReference type="ChEBI" id="CHEBI:61527"/>
        <dbReference type="EC" id="5.3.1.8"/>
    </reaction>
</comment>
<feature type="active site" evidence="9">
    <location>
        <position position="280"/>
    </location>
</feature>